<accession>A0AAW0H5F6</accession>
<name>A0AAW0H5F6_MYOGA</name>
<evidence type="ECO:0000313" key="1">
    <source>
        <dbReference type="EMBL" id="KAK7796671.1"/>
    </source>
</evidence>
<dbReference type="InterPro" id="IPR013783">
    <property type="entry name" value="Ig-like_fold"/>
</dbReference>
<dbReference type="SUPFAM" id="SSF48726">
    <property type="entry name" value="Immunoglobulin"/>
    <property type="match status" value="1"/>
</dbReference>
<dbReference type="Gene3D" id="2.60.40.10">
    <property type="entry name" value="Immunoglobulins"/>
    <property type="match status" value="1"/>
</dbReference>
<proteinExistence type="predicted"/>
<dbReference type="Proteomes" id="UP001488838">
    <property type="component" value="Unassembled WGS sequence"/>
</dbReference>
<dbReference type="AlphaFoldDB" id="A0AAW0H5F6"/>
<protein>
    <submittedName>
        <fullName evidence="1">Uncharacterized protein</fullName>
    </submittedName>
</protein>
<dbReference type="EMBL" id="JBBHLL010001068">
    <property type="protein sequence ID" value="KAK7796671.1"/>
    <property type="molecule type" value="Genomic_DNA"/>
</dbReference>
<reference evidence="1 2" key="1">
    <citation type="journal article" date="2023" name="bioRxiv">
        <title>Conserved and derived expression patterns and positive selection on dental genes reveal complex evolutionary context of ever-growing rodent molars.</title>
        <authorList>
            <person name="Calamari Z.T."/>
            <person name="Song A."/>
            <person name="Cohen E."/>
            <person name="Akter M."/>
            <person name="Roy R.D."/>
            <person name="Hallikas O."/>
            <person name="Christensen M.M."/>
            <person name="Li P."/>
            <person name="Marangoni P."/>
            <person name="Jernvall J."/>
            <person name="Klein O.D."/>
        </authorList>
    </citation>
    <scope>NUCLEOTIDE SEQUENCE [LARGE SCALE GENOMIC DNA]</scope>
    <source>
        <strain evidence="1">V071</strain>
    </source>
</reference>
<dbReference type="InterPro" id="IPR036179">
    <property type="entry name" value="Ig-like_dom_sf"/>
</dbReference>
<gene>
    <name evidence="1" type="ORF">U0070_003853</name>
</gene>
<keyword evidence="2" id="KW-1185">Reference proteome</keyword>
<evidence type="ECO:0000313" key="2">
    <source>
        <dbReference type="Proteomes" id="UP001488838"/>
    </source>
</evidence>
<organism evidence="1 2">
    <name type="scientific">Myodes glareolus</name>
    <name type="common">Bank vole</name>
    <name type="synonym">Clethrionomys glareolus</name>
    <dbReference type="NCBI Taxonomy" id="447135"/>
    <lineage>
        <taxon>Eukaryota</taxon>
        <taxon>Metazoa</taxon>
        <taxon>Chordata</taxon>
        <taxon>Craniata</taxon>
        <taxon>Vertebrata</taxon>
        <taxon>Euteleostomi</taxon>
        <taxon>Mammalia</taxon>
        <taxon>Eutheria</taxon>
        <taxon>Euarchontoglires</taxon>
        <taxon>Glires</taxon>
        <taxon>Rodentia</taxon>
        <taxon>Myomorpha</taxon>
        <taxon>Muroidea</taxon>
        <taxon>Cricetidae</taxon>
        <taxon>Arvicolinae</taxon>
        <taxon>Myodes</taxon>
    </lineage>
</organism>
<sequence length="72" mass="7772">MFMVTLQKGGDRKSNDKITAKLDEKMQRSSLHIRASQPSHSGTYLCGTVHSGLQTSTGCLQTCSWATGALLT</sequence>
<comment type="caution">
    <text evidence="1">The sequence shown here is derived from an EMBL/GenBank/DDBJ whole genome shotgun (WGS) entry which is preliminary data.</text>
</comment>